<evidence type="ECO:0000313" key="5">
    <source>
        <dbReference type="EMBL" id="MDA4845023.1"/>
    </source>
</evidence>
<dbReference type="EMBL" id="JAPJZH010000003">
    <property type="protein sequence ID" value="MDA4845023.1"/>
    <property type="molecule type" value="Genomic_DNA"/>
</dbReference>
<dbReference type="SUPFAM" id="SSF53167">
    <property type="entry name" value="Purine and uridine phosphorylases"/>
    <property type="match status" value="1"/>
</dbReference>
<dbReference type="InterPro" id="IPR000845">
    <property type="entry name" value="Nucleoside_phosphorylase_d"/>
</dbReference>
<reference evidence="5" key="1">
    <citation type="submission" date="2022-11" db="EMBL/GenBank/DDBJ databases">
        <title>Hoeflea poritis sp. nov., isolated from scleractinian coral Porites lutea.</title>
        <authorList>
            <person name="Zhang G."/>
            <person name="Wei Q."/>
            <person name="Cai L."/>
        </authorList>
    </citation>
    <scope>NUCLEOTIDE SEQUENCE</scope>
    <source>
        <strain evidence="5">E7-10</strain>
    </source>
</reference>
<comment type="catalytic activity">
    <reaction evidence="3">
        <text>uridine + phosphate = alpha-D-ribose 1-phosphate + uracil</text>
        <dbReference type="Rhea" id="RHEA:24388"/>
        <dbReference type="ChEBI" id="CHEBI:16704"/>
        <dbReference type="ChEBI" id="CHEBI:17568"/>
        <dbReference type="ChEBI" id="CHEBI:43474"/>
        <dbReference type="ChEBI" id="CHEBI:57720"/>
        <dbReference type="EC" id="2.4.2.3"/>
    </reaction>
</comment>
<evidence type="ECO:0000256" key="3">
    <source>
        <dbReference type="ARBA" id="ARBA00048447"/>
    </source>
</evidence>
<dbReference type="InterPro" id="IPR035994">
    <property type="entry name" value="Nucleoside_phosphorylase_sf"/>
</dbReference>
<organism evidence="5 6">
    <name type="scientific">Hoeflea poritis</name>
    <dbReference type="NCBI Taxonomy" id="2993659"/>
    <lineage>
        <taxon>Bacteria</taxon>
        <taxon>Pseudomonadati</taxon>
        <taxon>Pseudomonadota</taxon>
        <taxon>Alphaproteobacteria</taxon>
        <taxon>Hyphomicrobiales</taxon>
        <taxon>Rhizobiaceae</taxon>
        <taxon>Hoeflea</taxon>
    </lineage>
</organism>
<protein>
    <recommendedName>
        <fullName evidence="2">Uridine phosphorylase</fullName>
        <ecNumber evidence="1">2.4.2.3</ecNumber>
    </recommendedName>
</protein>
<keyword evidence="6" id="KW-1185">Reference proteome</keyword>
<sequence>MKKAWYLGYSADDIGDRAILIGDPDRVDRIAGLLEEPRFLPVSRGLKSVTGGFAGKSLTIAAFGMGAPIATIVLHELADLGISRFLRIGTAMYFPPARGGEFIVSTSAVGFEGTSPAYLEGGEPYAADTALVEALNQAAAAAGQSVRKGIYATYDAFYRDMFGIDDAGRDRASANRELLKEMGVLAVDMETSALLAAAGALDVACTTLCLGTVDALTQEKLEPGALAQGEKQLFEIALSGLCALD</sequence>
<evidence type="ECO:0000256" key="2">
    <source>
        <dbReference type="ARBA" id="ARBA00021980"/>
    </source>
</evidence>
<dbReference type="Proteomes" id="UP001148313">
    <property type="component" value="Unassembled WGS sequence"/>
</dbReference>
<evidence type="ECO:0000259" key="4">
    <source>
        <dbReference type="Pfam" id="PF01048"/>
    </source>
</evidence>
<dbReference type="Gene3D" id="3.40.50.1580">
    <property type="entry name" value="Nucleoside phosphorylase domain"/>
    <property type="match status" value="1"/>
</dbReference>
<evidence type="ECO:0000313" key="6">
    <source>
        <dbReference type="Proteomes" id="UP001148313"/>
    </source>
</evidence>
<dbReference type="PANTHER" id="PTHR43691">
    <property type="entry name" value="URIDINE PHOSPHORYLASE"/>
    <property type="match status" value="1"/>
</dbReference>
<feature type="domain" description="Nucleoside phosphorylase" evidence="4">
    <location>
        <begin position="17"/>
        <end position="211"/>
    </location>
</feature>
<dbReference type="RefSeq" id="WP_271088576.1">
    <property type="nucleotide sequence ID" value="NZ_JAPJZH010000003.1"/>
</dbReference>
<gene>
    <name evidence="5" type="ORF">OOZ53_06655</name>
</gene>
<proteinExistence type="predicted"/>
<comment type="caution">
    <text evidence="5">The sequence shown here is derived from an EMBL/GenBank/DDBJ whole genome shotgun (WGS) entry which is preliminary data.</text>
</comment>
<dbReference type="Pfam" id="PF01048">
    <property type="entry name" value="PNP_UDP_1"/>
    <property type="match status" value="1"/>
</dbReference>
<evidence type="ECO:0000256" key="1">
    <source>
        <dbReference type="ARBA" id="ARBA00011888"/>
    </source>
</evidence>
<name>A0ABT4VJX9_9HYPH</name>
<dbReference type="EC" id="2.4.2.3" evidence="1"/>
<dbReference type="PANTHER" id="PTHR43691:SF11">
    <property type="entry name" value="FI09636P-RELATED"/>
    <property type="match status" value="1"/>
</dbReference>
<accession>A0ABT4VJX9</accession>